<dbReference type="EMBL" id="JALKFT010000013">
    <property type="protein sequence ID" value="MCK9876946.1"/>
    <property type="molecule type" value="Genomic_DNA"/>
</dbReference>
<organism evidence="2 3">
    <name type="scientific">Frankia umida</name>
    <dbReference type="NCBI Taxonomy" id="573489"/>
    <lineage>
        <taxon>Bacteria</taxon>
        <taxon>Bacillati</taxon>
        <taxon>Actinomycetota</taxon>
        <taxon>Actinomycetes</taxon>
        <taxon>Frankiales</taxon>
        <taxon>Frankiaceae</taxon>
        <taxon>Frankia</taxon>
    </lineage>
</organism>
<dbReference type="CDD" id="cd07890">
    <property type="entry name" value="CYTH-like_AC_IV-like"/>
    <property type="match status" value="1"/>
</dbReference>
<dbReference type="Proteomes" id="UP001201873">
    <property type="component" value="Unassembled WGS sequence"/>
</dbReference>
<accession>A0ABT0JZH9</accession>
<dbReference type="InterPro" id="IPR008173">
    <property type="entry name" value="Adenylyl_cyclase_CyaB"/>
</dbReference>
<dbReference type="SUPFAM" id="SSF55154">
    <property type="entry name" value="CYTH-like phosphatases"/>
    <property type="match status" value="1"/>
</dbReference>
<dbReference type="PANTHER" id="PTHR21028:SF2">
    <property type="entry name" value="CYTH DOMAIN-CONTAINING PROTEIN"/>
    <property type="match status" value="1"/>
</dbReference>
<dbReference type="PROSITE" id="PS51707">
    <property type="entry name" value="CYTH"/>
    <property type="match status" value="1"/>
</dbReference>
<evidence type="ECO:0000313" key="3">
    <source>
        <dbReference type="Proteomes" id="UP001201873"/>
    </source>
</evidence>
<reference evidence="2 3" key="1">
    <citation type="submission" date="2022-04" db="EMBL/GenBank/DDBJ databases">
        <title>Genome diversity in the genus Frankia.</title>
        <authorList>
            <person name="Carlos-Shanley C."/>
            <person name="Hahn D."/>
        </authorList>
    </citation>
    <scope>NUCLEOTIDE SEQUENCE [LARGE SCALE GENOMIC DNA]</scope>
    <source>
        <strain evidence="2 3">Ag45/Mut15</strain>
    </source>
</reference>
<dbReference type="InterPro" id="IPR023577">
    <property type="entry name" value="CYTH_domain"/>
</dbReference>
<dbReference type="InterPro" id="IPR033469">
    <property type="entry name" value="CYTH-like_dom_sf"/>
</dbReference>
<dbReference type="Gene3D" id="2.40.320.10">
    <property type="entry name" value="Hypothetical Protein Pfu-838710-001"/>
    <property type="match status" value="1"/>
</dbReference>
<evidence type="ECO:0000259" key="1">
    <source>
        <dbReference type="PROSITE" id="PS51707"/>
    </source>
</evidence>
<evidence type="ECO:0000313" key="2">
    <source>
        <dbReference type="EMBL" id="MCK9876946.1"/>
    </source>
</evidence>
<feature type="domain" description="CYTH" evidence="1">
    <location>
        <begin position="1"/>
        <end position="175"/>
    </location>
</feature>
<proteinExistence type="predicted"/>
<dbReference type="Pfam" id="PF01928">
    <property type="entry name" value="CYTH"/>
    <property type="match status" value="1"/>
</dbReference>
<dbReference type="RefSeq" id="WP_248825257.1">
    <property type="nucleotide sequence ID" value="NZ_JALKFT010000013.1"/>
</dbReference>
<gene>
    <name evidence="2" type="ORF">MXD59_14345</name>
</gene>
<name>A0ABT0JZH9_9ACTN</name>
<comment type="caution">
    <text evidence="2">The sequence shown here is derived from an EMBL/GenBank/DDBJ whole genome shotgun (WGS) entry which is preliminary data.</text>
</comment>
<sequence length="198" mass="21598">MREVEVKYFASDPEVLLVALGQRGVSFGEPVFQDDQAFAPLDWAFGDGKLGVSFLRLRTVDGRHWFALKQPGANAQDCLEYETAVADREQMHEAILRMGYWATVRVAKSRRTGRYGEVSLCLDEVEGVGTFLELERMVADDVPAAAVQDELAAFVASLGVSVERTVETYDSLVRAAQTTAASVPANGESADTSRLTSS</sequence>
<protein>
    <submittedName>
        <fullName evidence="2">CYTH domain-containing protein</fullName>
    </submittedName>
</protein>
<dbReference type="PANTHER" id="PTHR21028">
    <property type="entry name" value="SI:CH211-156B7.4"/>
    <property type="match status" value="1"/>
</dbReference>
<keyword evidence="3" id="KW-1185">Reference proteome</keyword>